<keyword evidence="4" id="KW-0949">S-adenosyl-L-methionine</keyword>
<dbReference type="InterPro" id="IPR030382">
    <property type="entry name" value="MeTrfase_TRM5/TYW2"/>
</dbReference>
<accession>A0ABZ3H2M5</accession>
<keyword evidence="2 7" id="KW-0489">Methyltransferase</keyword>
<dbReference type="RefSeq" id="WP_346297588.1">
    <property type="nucleotide sequence ID" value="NZ_CP087714.1"/>
</dbReference>
<evidence type="ECO:0000313" key="7">
    <source>
        <dbReference type="EMBL" id="XAT62876.1"/>
    </source>
</evidence>
<dbReference type="InterPro" id="IPR056743">
    <property type="entry name" value="TRM5-TYW2-like_MTfase"/>
</dbReference>
<dbReference type="PANTHER" id="PTHR23245">
    <property type="entry name" value="TRNA METHYLTRANSFERASE"/>
    <property type="match status" value="1"/>
</dbReference>
<name>A0ABZ3H2M5_GEOAI</name>
<keyword evidence="1" id="KW-0963">Cytoplasm</keyword>
<dbReference type="InterPro" id="IPR056744">
    <property type="entry name" value="TRM5/TYW2-like_N"/>
</dbReference>
<keyword evidence="3" id="KW-0808">Transferase</keyword>
<dbReference type="SUPFAM" id="SSF53335">
    <property type="entry name" value="S-adenosyl-L-methionine-dependent methyltransferases"/>
    <property type="match status" value="1"/>
</dbReference>
<dbReference type="Gene3D" id="3.40.50.150">
    <property type="entry name" value="Vaccinia Virus protein VP39"/>
    <property type="match status" value="1"/>
</dbReference>
<dbReference type="EMBL" id="CP087714">
    <property type="protein sequence ID" value="XAT62876.1"/>
    <property type="molecule type" value="Genomic_DNA"/>
</dbReference>
<evidence type="ECO:0000313" key="8">
    <source>
        <dbReference type="Proteomes" id="UP001492541"/>
    </source>
</evidence>
<keyword evidence="5" id="KW-0819">tRNA processing</keyword>
<dbReference type="GO" id="GO:0008168">
    <property type="term" value="F:methyltransferase activity"/>
    <property type="evidence" value="ECO:0007669"/>
    <property type="project" value="UniProtKB-KW"/>
</dbReference>
<feature type="domain" description="SAM-dependent methyltransferase TRM5/TYW2-type" evidence="6">
    <location>
        <begin position="26"/>
        <end position="277"/>
    </location>
</feature>
<evidence type="ECO:0000256" key="2">
    <source>
        <dbReference type="ARBA" id="ARBA00022603"/>
    </source>
</evidence>
<evidence type="ECO:0000256" key="5">
    <source>
        <dbReference type="ARBA" id="ARBA00022694"/>
    </source>
</evidence>
<dbReference type="Pfam" id="PF02475">
    <property type="entry name" value="TRM5-TYW2_MTfase"/>
    <property type="match status" value="1"/>
</dbReference>
<sequence>MERMTLKDYLKGKARDSDIALLRRGFEIIGDVMIIDLPEQLMYLKDDIVEWVRLKHKHVRTILRKTGEVSGEFRVARYEIIYGGETETVAKEHGCRFRVDPTKAYYTVKLSGERERVARLVKDGERVLVMFAGVGPYAIVIAKLAHPSEVIGVELNPEAARYFRENVKTNKVENVVKVVEGDVREVVPELDGTFDRILMPAPYNAGDFLDIALKKIRSGGTLHFYTFSGEEEIDNKKEEIVRKIEYMGYNARILFWRECGNFAPRVNRYVLDIEILKP</sequence>
<dbReference type="GO" id="GO:0032259">
    <property type="term" value="P:methylation"/>
    <property type="evidence" value="ECO:0007669"/>
    <property type="project" value="UniProtKB-KW"/>
</dbReference>
<dbReference type="InterPro" id="IPR029063">
    <property type="entry name" value="SAM-dependent_MTases_sf"/>
</dbReference>
<evidence type="ECO:0000259" key="6">
    <source>
        <dbReference type="PROSITE" id="PS51684"/>
    </source>
</evidence>
<dbReference type="PANTHER" id="PTHR23245:SF36">
    <property type="entry name" value="TRNA (GUANINE(37)-N1)-METHYLTRANSFERASE"/>
    <property type="match status" value="1"/>
</dbReference>
<dbReference type="CDD" id="cd02440">
    <property type="entry name" value="AdoMet_MTases"/>
    <property type="match status" value="1"/>
</dbReference>
<organism evidence="7 8">
    <name type="scientific">Geoglobus acetivorans</name>
    <dbReference type="NCBI Taxonomy" id="565033"/>
    <lineage>
        <taxon>Archaea</taxon>
        <taxon>Methanobacteriati</taxon>
        <taxon>Methanobacteriota</taxon>
        <taxon>Archaeoglobi</taxon>
        <taxon>Archaeoglobales</taxon>
        <taxon>Archaeoglobaceae</taxon>
        <taxon>Geoglobus</taxon>
    </lineage>
</organism>
<evidence type="ECO:0000256" key="4">
    <source>
        <dbReference type="ARBA" id="ARBA00022691"/>
    </source>
</evidence>
<evidence type="ECO:0000256" key="3">
    <source>
        <dbReference type="ARBA" id="ARBA00022679"/>
    </source>
</evidence>
<dbReference type="Gene3D" id="3.30.300.110">
    <property type="entry name" value="Met-10+ protein-like domains"/>
    <property type="match status" value="1"/>
</dbReference>
<dbReference type="GeneID" id="90449293"/>
<dbReference type="Pfam" id="PF25133">
    <property type="entry name" value="TYW2_N_2"/>
    <property type="match status" value="1"/>
</dbReference>
<dbReference type="PROSITE" id="PS51684">
    <property type="entry name" value="SAM_MT_TRM5_TYW2"/>
    <property type="match status" value="1"/>
</dbReference>
<protein>
    <submittedName>
        <fullName evidence="7">Class I SAM-dependent methyltransferase family protein</fullName>
    </submittedName>
</protein>
<dbReference type="Proteomes" id="UP001492541">
    <property type="component" value="Chromosome"/>
</dbReference>
<gene>
    <name evidence="7" type="ORF">LPQ35_06360</name>
</gene>
<evidence type="ECO:0000256" key="1">
    <source>
        <dbReference type="ARBA" id="ARBA00022490"/>
    </source>
</evidence>
<reference evidence="7 8" key="1">
    <citation type="submission" date="2021-11" db="EMBL/GenBank/DDBJ databases">
        <title>Whole genome of Geoglobus acetivorans.</title>
        <authorList>
            <person name="Liu D."/>
        </authorList>
    </citation>
    <scope>NUCLEOTIDE SEQUENCE [LARGE SCALE GENOMIC DNA]</scope>
    <source>
        <strain evidence="7 8">SBH6</strain>
    </source>
</reference>
<proteinExistence type="predicted"/>
<keyword evidence="8" id="KW-1185">Reference proteome</keyword>